<organism evidence="4 5">
    <name type="scientific">Streptomyces enissocaesilis</name>
    <dbReference type="NCBI Taxonomy" id="332589"/>
    <lineage>
        <taxon>Bacteria</taxon>
        <taxon>Bacillati</taxon>
        <taxon>Actinomycetota</taxon>
        <taxon>Actinomycetes</taxon>
        <taxon>Kitasatosporales</taxon>
        <taxon>Streptomycetaceae</taxon>
        <taxon>Streptomyces</taxon>
        <taxon>Streptomyces rochei group</taxon>
    </lineage>
</organism>
<dbReference type="Gene3D" id="3.20.20.70">
    <property type="entry name" value="Aldolase class I"/>
    <property type="match status" value="1"/>
</dbReference>
<dbReference type="CDD" id="cd00408">
    <property type="entry name" value="DHDPS-like"/>
    <property type="match status" value="1"/>
</dbReference>
<evidence type="ECO:0000313" key="5">
    <source>
        <dbReference type="Proteomes" id="UP001500403"/>
    </source>
</evidence>
<evidence type="ECO:0000256" key="1">
    <source>
        <dbReference type="ARBA" id="ARBA00007592"/>
    </source>
</evidence>
<comment type="caution">
    <text evidence="4">The sequence shown here is derived from an EMBL/GenBank/DDBJ whole genome shotgun (WGS) entry which is preliminary data.</text>
</comment>
<dbReference type="EMBL" id="BAAAUD010000110">
    <property type="protein sequence ID" value="GAA2973023.1"/>
    <property type="molecule type" value="Genomic_DNA"/>
</dbReference>
<dbReference type="InterPro" id="IPR002220">
    <property type="entry name" value="DapA-like"/>
</dbReference>
<accession>A0ABP6K8W6</accession>
<dbReference type="PIRSF" id="PIRSF001365">
    <property type="entry name" value="DHDPS"/>
    <property type="match status" value="1"/>
</dbReference>
<proteinExistence type="inferred from homology"/>
<dbReference type="PRINTS" id="PR00146">
    <property type="entry name" value="DHPICSNTHASE"/>
</dbReference>
<evidence type="ECO:0000256" key="3">
    <source>
        <dbReference type="PIRNR" id="PIRNR001365"/>
    </source>
</evidence>
<keyword evidence="5" id="KW-1185">Reference proteome</keyword>
<sequence length="293" mass="30658">MSISGANTLLVTPFKADGELDLKSLGDLTEFVISGGVHGVMALGSSGEFFTLSWSERVEVMKHIADVVGGRVPLTLGVGADSTAACVELIQAAESCGADCALVLPPLYFDQSPHAQALHFTTVARAADIPVMIYDGAGGVAVPPSVIAAVRAEAPNVQYVKQATPEPHRTREILDLAPGVLPLAGDDTLLLTSLRNGAVGSSTAIGNVLPQTISRLHEEFDAGNVSEATELYTKLMPAVLATSAPKVEFIARLKVLLNAMGVITNAHVRSPLRPLDDATRGELLEVASHLKLL</sequence>
<comment type="similarity">
    <text evidence="1 3">Belongs to the DapA family.</text>
</comment>
<dbReference type="InterPro" id="IPR013785">
    <property type="entry name" value="Aldolase_TIM"/>
</dbReference>
<dbReference type="RefSeq" id="WP_344500655.1">
    <property type="nucleotide sequence ID" value="NZ_BAAAUD010000110.1"/>
</dbReference>
<gene>
    <name evidence="4" type="primary">dapA_2</name>
    <name evidence="4" type="ORF">GCM10010446_66830</name>
</gene>
<evidence type="ECO:0000313" key="4">
    <source>
        <dbReference type="EMBL" id="GAA2973023.1"/>
    </source>
</evidence>
<reference evidence="5" key="1">
    <citation type="journal article" date="2019" name="Int. J. Syst. Evol. Microbiol.">
        <title>The Global Catalogue of Microorganisms (GCM) 10K type strain sequencing project: providing services to taxonomists for standard genome sequencing and annotation.</title>
        <authorList>
            <consortium name="The Broad Institute Genomics Platform"/>
            <consortium name="The Broad Institute Genome Sequencing Center for Infectious Disease"/>
            <person name="Wu L."/>
            <person name="Ma J."/>
        </authorList>
    </citation>
    <scope>NUCLEOTIDE SEQUENCE [LARGE SCALE GENOMIC DNA]</scope>
    <source>
        <strain evidence="5">JCM 9088</strain>
    </source>
</reference>
<dbReference type="Pfam" id="PF00701">
    <property type="entry name" value="DHDPS"/>
    <property type="match status" value="1"/>
</dbReference>
<keyword evidence="2 3" id="KW-0456">Lyase</keyword>
<dbReference type="PANTHER" id="PTHR12128:SF66">
    <property type="entry name" value="4-HYDROXY-2-OXOGLUTARATE ALDOLASE, MITOCHONDRIAL"/>
    <property type="match status" value="1"/>
</dbReference>
<evidence type="ECO:0000256" key="2">
    <source>
        <dbReference type="ARBA" id="ARBA00023239"/>
    </source>
</evidence>
<dbReference type="Proteomes" id="UP001500403">
    <property type="component" value="Unassembled WGS sequence"/>
</dbReference>
<dbReference type="PANTHER" id="PTHR12128">
    <property type="entry name" value="DIHYDRODIPICOLINATE SYNTHASE"/>
    <property type="match status" value="1"/>
</dbReference>
<name>A0ABP6K8W6_9ACTN</name>
<dbReference type="SMART" id="SM01130">
    <property type="entry name" value="DHDPS"/>
    <property type="match status" value="1"/>
</dbReference>
<dbReference type="SUPFAM" id="SSF51569">
    <property type="entry name" value="Aldolase"/>
    <property type="match status" value="1"/>
</dbReference>
<protein>
    <submittedName>
        <fullName evidence="4">4-hydroxy-tetrahydrodipicolinate synthase</fullName>
    </submittedName>
</protein>